<dbReference type="PANTHER" id="PTHR42208:SF1">
    <property type="entry name" value="HEAVY METAL TRANSPORTER"/>
    <property type="match status" value="1"/>
</dbReference>
<keyword evidence="1" id="KW-0812">Transmembrane</keyword>
<dbReference type="EMBL" id="RCDA01000001">
    <property type="protein sequence ID" value="RLK50276.1"/>
    <property type="molecule type" value="Genomic_DNA"/>
</dbReference>
<feature type="transmembrane region" description="Helical" evidence="1">
    <location>
        <begin position="6"/>
        <end position="37"/>
    </location>
</feature>
<evidence type="ECO:0000313" key="4">
    <source>
        <dbReference type="Proteomes" id="UP000275461"/>
    </source>
</evidence>
<evidence type="ECO:0000256" key="1">
    <source>
        <dbReference type="SAM" id="Phobius"/>
    </source>
</evidence>
<keyword evidence="1" id="KW-0472">Membrane</keyword>
<evidence type="ECO:0000259" key="2">
    <source>
        <dbReference type="Pfam" id="PF13386"/>
    </source>
</evidence>
<gene>
    <name evidence="3" type="ORF">DFR31_0169</name>
</gene>
<feature type="transmembrane region" description="Helical" evidence="1">
    <location>
        <begin position="139"/>
        <end position="160"/>
    </location>
</feature>
<feature type="domain" description="Urease accessory protein UreH-like transmembrane" evidence="2">
    <location>
        <begin position="8"/>
        <end position="217"/>
    </location>
</feature>
<comment type="caution">
    <text evidence="3">The sequence shown here is derived from an EMBL/GenBank/DDBJ whole genome shotgun (WGS) entry which is preliminary data.</text>
</comment>
<evidence type="ECO:0000313" key="3">
    <source>
        <dbReference type="EMBL" id="RLK50276.1"/>
    </source>
</evidence>
<dbReference type="OrthoDB" id="9798690at2"/>
<dbReference type="AlphaFoldDB" id="A0A498C819"/>
<dbReference type="RefSeq" id="WP_121440777.1">
    <property type="nucleotide sequence ID" value="NZ_RCDA01000001.1"/>
</dbReference>
<organism evidence="3 4">
    <name type="scientific">Alkalispirillum mobile</name>
    <dbReference type="NCBI Taxonomy" id="85925"/>
    <lineage>
        <taxon>Bacteria</taxon>
        <taxon>Pseudomonadati</taxon>
        <taxon>Pseudomonadota</taxon>
        <taxon>Gammaproteobacteria</taxon>
        <taxon>Chromatiales</taxon>
        <taxon>Ectothiorhodospiraceae</taxon>
        <taxon>Alkalispirillum</taxon>
    </lineage>
</organism>
<feature type="transmembrane region" description="Helical" evidence="1">
    <location>
        <begin position="172"/>
        <end position="195"/>
    </location>
</feature>
<name>A0A498C819_9GAMM</name>
<sequence length="235" mass="24721">MEYPPLIIAFLVGLFSTVHCLGMCGGIVGALTFSLAPEVRKRGGLLPLYSTAYSLGRITSYSIAGAITGALGGTLLVGLGGQGQFVVQVVAATLLVGIGLYIAGWFPSLARIERVGLPLWRRLEPLGRRMLPVRGVHQAYLFGLVWGWLPCGLVYSALIFSLSAGSAVEGAAFMFFFGLGTMPAMVTAGVMAGTLARFVRRPMIRRIVGVTVILMAVATVTVPGHFYGTEALGGP</sequence>
<feature type="transmembrane region" description="Helical" evidence="1">
    <location>
        <begin position="85"/>
        <end position="106"/>
    </location>
</feature>
<feature type="transmembrane region" description="Helical" evidence="1">
    <location>
        <begin position="207"/>
        <end position="227"/>
    </location>
</feature>
<protein>
    <recommendedName>
        <fullName evidence="2">Urease accessory protein UreH-like transmembrane domain-containing protein</fullName>
    </recommendedName>
</protein>
<dbReference type="Pfam" id="PF13386">
    <property type="entry name" value="DsbD_2"/>
    <property type="match status" value="1"/>
</dbReference>
<dbReference type="PANTHER" id="PTHR42208">
    <property type="entry name" value="HEAVY METAL TRANSPORTER-RELATED"/>
    <property type="match status" value="1"/>
</dbReference>
<keyword evidence="4" id="KW-1185">Reference proteome</keyword>
<reference evidence="3 4" key="1">
    <citation type="submission" date="2018-10" db="EMBL/GenBank/DDBJ databases">
        <title>Genomic Encyclopedia of Type Strains, Phase IV (KMG-IV): sequencing the most valuable type-strain genomes for metagenomic binning, comparative biology and taxonomic classification.</title>
        <authorList>
            <person name="Goeker M."/>
        </authorList>
    </citation>
    <scope>NUCLEOTIDE SEQUENCE [LARGE SCALE GENOMIC DNA]</scope>
    <source>
        <strain evidence="3 4">DSM 12769</strain>
    </source>
</reference>
<accession>A0A498C819</accession>
<proteinExistence type="predicted"/>
<dbReference type="InterPro" id="IPR039447">
    <property type="entry name" value="UreH-like_TM_dom"/>
</dbReference>
<feature type="transmembrane region" description="Helical" evidence="1">
    <location>
        <begin position="58"/>
        <end position="79"/>
    </location>
</feature>
<keyword evidence="1" id="KW-1133">Transmembrane helix</keyword>
<dbReference type="Proteomes" id="UP000275461">
    <property type="component" value="Unassembled WGS sequence"/>
</dbReference>